<keyword evidence="1" id="KW-0732">Signal</keyword>
<protein>
    <recommendedName>
        <fullName evidence="2">DUF6816 domain-containing protein</fullName>
    </recommendedName>
</protein>
<evidence type="ECO:0000313" key="3">
    <source>
        <dbReference type="EMBL" id="CAJ1890959.1"/>
    </source>
</evidence>
<dbReference type="PROSITE" id="PS51318">
    <property type="entry name" value="TAT"/>
    <property type="match status" value="1"/>
</dbReference>
<gene>
    <name evidence="3" type="ORF">CYCCA115_LOCUS59</name>
</gene>
<dbReference type="AlphaFoldDB" id="A0AAD2FAG7"/>
<keyword evidence="4" id="KW-1185">Reference proteome</keyword>
<evidence type="ECO:0000256" key="1">
    <source>
        <dbReference type="SAM" id="SignalP"/>
    </source>
</evidence>
<feature type="signal peptide" evidence="1">
    <location>
        <begin position="1"/>
        <end position="25"/>
    </location>
</feature>
<name>A0AAD2FAG7_9STRA</name>
<sequence length="369" mass="39864">MKPLKLQPLLLLSLVVSFIINDGCSFVAAFQQQPSSFRELASSFSPPKACVDDRISFAGDYMEESAAASRRQFLKQSVLLGGGALTSTICTPQSEVAFAASDSSIFPGSSASSVELESGLLESRVMEDLLSPPTYGLEIPDIYYPSYFAGVWGTSSVGTNVEAPCGIPLFGGNRTYAAAKNEIGETNALKYRARFVTSSDRDAAIADREFNVREIAKATMGANSVVDVPLATPNKFCCLLAPAGSPNLLTVDIIALARRQENNEKTFDCSEVVRQIVAPANQNKPQAGIPTAGTNKGGVPTLLKEIETVSLYTPGPLINGQVQTIKCRQRTATFLLPSQDDPVAYQMWQMTRGRPIDVRFYDVTYTRQS</sequence>
<dbReference type="Proteomes" id="UP001295423">
    <property type="component" value="Unassembled WGS sequence"/>
</dbReference>
<dbReference type="InterPro" id="IPR006311">
    <property type="entry name" value="TAT_signal"/>
</dbReference>
<dbReference type="InterPro" id="IPR049213">
    <property type="entry name" value="DUF6816"/>
</dbReference>
<organism evidence="3 4">
    <name type="scientific">Cylindrotheca closterium</name>
    <dbReference type="NCBI Taxonomy" id="2856"/>
    <lineage>
        <taxon>Eukaryota</taxon>
        <taxon>Sar</taxon>
        <taxon>Stramenopiles</taxon>
        <taxon>Ochrophyta</taxon>
        <taxon>Bacillariophyta</taxon>
        <taxon>Bacillariophyceae</taxon>
        <taxon>Bacillariophycidae</taxon>
        <taxon>Bacillariales</taxon>
        <taxon>Bacillariaceae</taxon>
        <taxon>Cylindrotheca</taxon>
    </lineage>
</organism>
<feature type="domain" description="DUF6816" evidence="2">
    <location>
        <begin position="140"/>
        <end position="356"/>
    </location>
</feature>
<reference evidence="3" key="1">
    <citation type="submission" date="2023-08" db="EMBL/GenBank/DDBJ databases">
        <authorList>
            <person name="Audoor S."/>
            <person name="Bilcke G."/>
        </authorList>
    </citation>
    <scope>NUCLEOTIDE SEQUENCE</scope>
</reference>
<dbReference type="EMBL" id="CAKOGP040000001">
    <property type="protein sequence ID" value="CAJ1890959.1"/>
    <property type="molecule type" value="Genomic_DNA"/>
</dbReference>
<comment type="caution">
    <text evidence="3">The sequence shown here is derived from an EMBL/GenBank/DDBJ whole genome shotgun (WGS) entry which is preliminary data.</text>
</comment>
<evidence type="ECO:0000313" key="4">
    <source>
        <dbReference type="Proteomes" id="UP001295423"/>
    </source>
</evidence>
<proteinExistence type="predicted"/>
<evidence type="ECO:0000259" key="2">
    <source>
        <dbReference type="Pfam" id="PF20670"/>
    </source>
</evidence>
<dbReference type="Pfam" id="PF20670">
    <property type="entry name" value="DUF6816"/>
    <property type="match status" value="1"/>
</dbReference>
<feature type="chain" id="PRO_5042121748" description="DUF6816 domain-containing protein" evidence="1">
    <location>
        <begin position="26"/>
        <end position="369"/>
    </location>
</feature>
<accession>A0AAD2FAG7</accession>